<dbReference type="EC" id="3.2.1.-" evidence="4"/>
<dbReference type="Proteomes" id="UP000320722">
    <property type="component" value="Chromosome"/>
</dbReference>
<dbReference type="EMBL" id="CP036347">
    <property type="protein sequence ID" value="QDU02378.1"/>
    <property type="molecule type" value="Genomic_DNA"/>
</dbReference>
<evidence type="ECO:0000313" key="6">
    <source>
        <dbReference type="Proteomes" id="UP000320421"/>
    </source>
</evidence>
<reference evidence="6 7" key="1">
    <citation type="submission" date="2019-02" db="EMBL/GenBank/DDBJ databases">
        <title>Deep-cultivation of Planctomycetes and their phenomic and genomic characterization uncovers novel biology.</title>
        <authorList>
            <person name="Wiegand S."/>
            <person name="Jogler M."/>
            <person name="Boedeker C."/>
            <person name="Pinto D."/>
            <person name="Vollmers J."/>
            <person name="Rivas-Marin E."/>
            <person name="Kohn T."/>
            <person name="Peeters S.H."/>
            <person name="Heuer A."/>
            <person name="Rast P."/>
            <person name="Oberbeckmann S."/>
            <person name="Bunk B."/>
            <person name="Jeske O."/>
            <person name="Meyerdierks A."/>
            <person name="Storesund J.E."/>
            <person name="Kallscheuer N."/>
            <person name="Luecker S."/>
            <person name="Lage O.M."/>
            <person name="Pohl T."/>
            <person name="Merkel B.J."/>
            <person name="Hornburger P."/>
            <person name="Mueller R.-W."/>
            <person name="Bruemmer F."/>
            <person name="Labrenz M."/>
            <person name="Spormann A.M."/>
            <person name="Op den Camp H."/>
            <person name="Overmann J."/>
            <person name="Amann R."/>
            <person name="Jetten M.S.M."/>
            <person name="Mascher T."/>
            <person name="Medema M.H."/>
            <person name="Devos D.P."/>
            <person name="Kaster A.-K."/>
            <person name="Ovreas L."/>
            <person name="Rohde M."/>
            <person name="Galperin M.Y."/>
            <person name="Jogler C."/>
        </authorList>
    </citation>
    <scope>NUCLEOTIDE SEQUENCE [LARGE SCALE GENOMIC DNA]</scope>
    <source>
        <strain evidence="4 6">HG66A1</strain>
        <strain evidence="5 7">V6</strain>
    </source>
</reference>
<dbReference type="PANTHER" id="PTHR43002">
    <property type="entry name" value="GLYCOGEN DEBRANCHING ENZYME"/>
    <property type="match status" value="1"/>
</dbReference>
<name>A0A517PLN5_9PLAN</name>
<dbReference type="InterPro" id="IPR013783">
    <property type="entry name" value="Ig-like_fold"/>
</dbReference>
<dbReference type="RefSeq" id="WP_145039128.1">
    <property type="nucleotide sequence ID" value="NZ_CP036266.1"/>
</dbReference>
<feature type="domain" description="Glycosyl hydrolase family 13 catalytic" evidence="3">
    <location>
        <begin position="189"/>
        <end position="597"/>
    </location>
</feature>
<organism evidence="4 6">
    <name type="scientific">Gimesia chilikensis</name>
    <dbReference type="NCBI Taxonomy" id="2605989"/>
    <lineage>
        <taxon>Bacteria</taxon>
        <taxon>Pseudomonadati</taxon>
        <taxon>Planctomycetota</taxon>
        <taxon>Planctomycetia</taxon>
        <taxon>Planctomycetales</taxon>
        <taxon>Planctomycetaceae</taxon>
        <taxon>Gimesia</taxon>
    </lineage>
</organism>
<evidence type="ECO:0000313" key="7">
    <source>
        <dbReference type="Proteomes" id="UP000320722"/>
    </source>
</evidence>
<keyword evidence="4" id="KW-0326">Glycosidase</keyword>
<dbReference type="SUPFAM" id="SSF51011">
    <property type="entry name" value="Glycosyl hydrolase domain"/>
    <property type="match status" value="1"/>
</dbReference>
<evidence type="ECO:0000256" key="1">
    <source>
        <dbReference type="ARBA" id="ARBA00008061"/>
    </source>
</evidence>
<evidence type="ECO:0000259" key="3">
    <source>
        <dbReference type="SMART" id="SM00642"/>
    </source>
</evidence>
<comment type="similarity">
    <text evidence="1">Belongs to the glycosyl hydrolase 13 family.</text>
</comment>
<dbReference type="EMBL" id="CP036266">
    <property type="protein sequence ID" value="QDT20281.1"/>
    <property type="molecule type" value="Genomic_DNA"/>
</dbReference>
<dbReference type="Pfam" id="PF02922">
    <property type="entry name" value="CBM_48"/>
    <property type="match status" value="1"/>
</dbReference>
<dbReference type="InterPro" id="IPR044505">
    <property type="entry name" value="GlgX_Isoamylase_N_E_set"/>
</dbReference>
<dbReference type="SUPFAM" id="SSF51445">
    <property type="entry name" value="(Trans)glycosidases"/>
    <property type="match status" value="1"/>
</dbReference>
<evidence type="ECO:0000256" key="2">
    <source>
        <dbReference type="ARBA" id="ARBA00022946"/>
    </source>
</evidence>
<dbReference type="AlphaFoldDB" id="A0A517PLN5"/>
<evidence type="ECO:0000313" key="5">
    <source>
        <dbReference type="EMBL" id="QDU02378.1"/>
    </source>
</evidence>
<dbReference type="InterPro" id="IPR013780">
    <property type="entry name" value="Glyco_hydro_b"/>
</dbReference>
<dbReference type="CDD" id="cd11326">
    <property type="entry name" value="AmyAc_Glg_debranch"/>
    <property type="match status" value="1"/>
</dbReference>
<keyword evidence="6" id="KW-1185">Reference proteome</keyword>
<dbReference type="InterPro" id="IPR004193">
    <property type="entry name" value="Glyco_hydro_13_N"/>
</dbReference>
<dbReference type="Gene3D" id="2.60.40.1180">
    <property type="entry name" value="Golgi alpha-mannosidase II"/>
    <property type="match status" value="1"/>
</dbReference>
<dbReference type="OrthoDB" id="226102at2"/>
<accession>A0A517WAV3</accession>
<dbReference type="Pfam" id="PF21156">
    <property type="entry name" value="ISOA1-3_C"/>
    <property type="match status" value="1"/>
</dbReference>
<sequence length="723" mass="82408">MPRNTTQIICQHCGTLVDSETPADQLQQGPEWERFEGTPAPLGASWINSEQAYNFAIDAVNASRVTLLLFREQDFEVPACSLKLDPLKNKSGSVWHCRVPLMEADDAVYYAYRIDGPAEPATSNWHVYDPDKILIDPYARSIFFPTDTPDRDQSEIPPTPLGRLDICRCPFDWKDEIRICHGTDLIIYEMHVRGFTQHPNSGVDDDKRGTFAGVVEKIPYLKELGVTAVELMPVFQFDPFDENYWGYMPLNFFAPHNQYSTNQSSCEQHSQFREMVRELHRAGIEVILDVVYNHTGEGDHRGPTYCYRGIDNATYYVASGNPSAPYANFSGTGNTLNTSAPTVRRLILDSLRYWAKEMHVDGFRFDLASVFSRGGDGAVNLNQPPLFDQIASDPDLAHVRLIAEPWDASGLYQLGKSFPGRTWMQWNGQFRDTLQQFVRGDRGLISQLMTRLYGSNDLFPDDTYHAFRPFQSINFITSHDGFTMVDLTAYNRKHNAANGLNNQDGPHDFSWNCGWEGNDQVPQEVTDLRKRQVKYFCCLLMLSNGSPMFRMGDEFMQTQGGNNNPFNQDNETSWLDWDRLKQHEEVFRFFKKMIAFRKSHGMLGSSTFWREKIQWYGAEQPEVDLSADSQCLAYHLHDPSPETRDLYVMINGSTSPVQFSIHAQAEADKTWMRVVDTSLPSPMDLLSPDTEIPLTQTLYRVNQRSIVVLAQSRGGTKKTALPE</sequence>
<gene>
    <name evidence="4" type="primary">glgX_2</name>
    <name evidence="4" type="ORF">HG66A1_20660</name>
    <name evidence="5" type="ORF">V6x_20800</name>
</gene>
<evidence type="ECO:0000313" key="4">
    <source>
        <dbReference type="EMBL" id="QDT20281.1"/>
    </source>
</evidence>
<accession>A0A517PLN5</accession>
<dbReference type="GO" id="GO:0005975">
    <property type="term" value="P:carbohydrate metabolic process"/>
    <property type="evidence" value="ECO:0007669"/>
    <property type="project" value="InterPro"/>
</dbReference>
<dbReference type="SUPFAM" id="SSF81296">
    <property type="entry name" value="E set domains"/>
    <property type="match status" value="1"/>
</dbReference>
<dbReference type="InterPro" id="IPR006047">
    <property type="entry name" value="GH13_cat_dom"/>
</dbReference>
<dbReference type="CDD" id="cd02856">
    <property type="entry name" value="E_set_GDE_Isoamylase_N"/>
    <property type="match status" value="1"/>
</dbReference>
<dbReference type="Proteomes" id="UP000320421">
    <property type="component" value="Chromosome"/>
</dbReference>
<keyword evidence="4" id="KW-0378">Hydrolase</keyword>
<dbReference type="Gene3D" id="2.60.40.10">
    <property type="entry name" value="Immunoglobulins"/>
    <property type="match status" value="1"/>
</dbReference>
<dbReference type="Gene3D" id="3.20.20.80">
    <property type="entry name" value="Glycosidases"/>
    <property type="match status" value="1"/>
</dbReference>
<protein>
    <submittedName>
        <fullName evidence="4">Glycogen debranching enzyme</fullName>
        <ecNumber evidence="4">3.2.1.-</ecNumber>
    </submittedName>
</protein>
<keyword evidence="2" id="KW-0809">Transit peptide</keyword>
<proteinExistence type="inferred from homology"/>
<dbReference type="InterPro" id="IPR014756">
    <property type="entry name" value="Ig_E-set"/>
</dbReference>
<dbReference type="GO" id="GO:0019156">
    <property type="term" value="F:isoamylase activity"/>
    <property type="evidence" value="ECO:0007669"/>
    <property type="project" value="UniProtKB-ARBA"/>
</dbReference>
<dbReference type="InterPro" id="IPR017853">
    <property type="entry name" value="GH"/>
</dbReference>
<dbReference type="SMART" id="SM00642">
    <property type="entry name" value="Aamy"/>
    <property type="match status" value="1"/>
</dbReference>
<dbReference type="Pfam" id="PF00128">
    <property type="entry name" value="Alpha-amylase"/>
    <property type="match status" value="1"/>
</dbReference>
<dbReference type="InterPro" id="IPR048650">
    <property type="entry name" value="ISOA1-3-like_C"/>
</dbReference>